<sequence length="252" mass="28461">MVYISLLFLTLFFAPAEATPNDGILIHTYEEDVTGDGEVELLELKGKLFAEDGVYYQDIWVDISSHSSDKTWRINYGGGYDPELQFADLTHNGVTDILYQSPTGGSGGLYTSQLNQWEKDNFIELPLPVEQPVKGEFMNDFKVSVQLLPKEPPIILDVSGQKEEYIRLKLYNDQGQLLEPTTLMIDPVAFFEVIDLEDKNEAGLKSYQQISGAYHADRIGTVESIWVYDKDKWILLKTALQTDLPHIDDSAS</sequence>
<dbReference type="OrthoDB" id="1653343at2"/>
<evidence type="ECO:0000256" key="1">
    <source>
        <dbReference type="SAM" id="SignalP"/>
    </source>
</evidence>
<gene>
    <name evidence="2" type="ORF">OSO01_33950</name>
</gene>
<dbReference type="Proteomes" id="UP000321558">
    <property type="component" value="Unassembled WGS sequence"/>
</dbReference>
<dbReference type="STRING" id="582851.GCA_900162665_01474"/>
<evidence type="ECO:0000313" key="2">
    <source>
        <dbReference type="EMBL" id="GEN88656.1"/>
    </source>
</evidence>
<dbReference type="AlphaFoldDB" id="A0A511ZMH9"/>
<name>A0A511ZMH9_9BACI</name>
<feature type="signal peptide" evidence="1">
    <location>
        <begin position="1"/>
        <end position="18"/>
    </location>
</feature>
<proteinExistence type="predicted"/>
<evidence type="ECO:0000313" key="3">
    <source>
        <dbReference type="Proteomes" id="UP000321558"/>
    </source>
</evidence>
<keyword evidence="3" id="KW-1185">Reference proteome</keyword>
<dbReference type="RefSeq" id="WP_147211570.1">
    <property type="nucleotide sequence ID" value="NZ_BJYM01000015.1"/>
</dbReference>
<comment type="caution">
    <text evidence="2">The sequence shown here is derived from an EMBL/GenBank/DDBJ whole genome shotgun (WGS) entry which is preliminary data.</text>
</comment>
<reference evidence="2 3" key="1">
    <citation type="submission" date="2019-07" db="EMBL/GenBank/DDBJ databases">
        <title>Whole genome shotgun sequence of Oceanobacillus sojae NBRC 105379.</title>
        <authorList>
            <person name="Hosoyama A."/>
            <person name="Uohara A."/>
            <person name="Ohji S."/>
            <person name="Ichikawa N."/>
        </authorList>
    </citation>
    <scope>NUCLEOTIDE SEQUENCE [LARGE SCALE GENOMIC DNA]</scope>
    <source>
        <strain evidence="2 3">NBRC 105379</strain>
    </source>
</reference>
<feature type="chain" id="PRO_5039586206" description="Spore coat protein" evidence="1">
    <location>
        <begin position="19"/>
        <end position="252"/>
    </location>
</feature>
<organism evidence="2 3">
    <name type="scientific">Oceanobacillus sojae</name>
    <dbReference type="NCBI Taxonomy" id="582851"/>
    <lineage>
        <taxon>Bacteria</taxon>
        <taxon>Bacillati</taxon>
        <taxon>Bacillota</taxon>
        <taxon>Bacilli</taxon>
        <taxon>Bacillales</taxon>
        <taxon>Bacillaceae</taxon>
        <taxon>Oceanobacillus</taxon>
    </lineage>
</organism>
<keyword evidence="1" id="KW-0732">Signal</keyword>
<accession>A0A511ZMH9</accession>
<evidence type="ECO:0008006" key="4">
    <source>
        <dbReference type="Google" id="ProtNLM"/>
    </source>
</evidence>
<dbReference type="EMBL" id="BJYM01000015">
    <property type="protein sequence ID" value="GEN88656.1"/>
    <property type="molecule type" value="Genomic_DNA"/>
</dbReference>
<protein>
    <recommendedName>
        <fullName evidence="4">Spore coat protein</fullName>
    </recommendedName>
</protein>